<dbReference type="AlphaFoldDB" id="A0A7K0DX15"/>
<reference evidence="1 2" key="1">
    <citation type="submission" date="2019-10" db="EMBL/GenBank/DDBJ databases">
        <title>Nocardia macrotermitis sp. nov. and Nocardia aurantia sp. nov., isolated from the gut of fungus growing-termite Macrotermes natalensis.</title>
        <authorList>
            <person name="Benndorf R."/>
            <person name="Schwitalla J."/>
            <person name="Martin K."/>
            <person name="De Beer W."/>
            <person name="Kaster A.-K."/>
            <person name="Vollmers J."/>
            <person name="Poulsen M."/>
            <person name="Beemelmanns C."/>
        </authorList>
    </citation>
    <scope>NUCLEOTIDE SEQUENCE [LARGE SCALE GENOMIC DNA]</scope>
    <source>
        <strain evidence="1 2">RB56</strain>
    </source>
</reference>
<evidence type="ECO:0000313" key="1">
    <source>
        <dbReference type="EMBL" id="MQY30316.1"/>
    </source>
</evidence>
<accession>A0A7K0DX15</accession>
<comment type="caution">
    <text evidence="1">The sequence shown here is derived from an EMBL/GenBank/DDBJ whole genome shotgun (WGS) entry which is preliminary data.</text>
</comment>
<name>A0A7K0DX15_9NOCA</name>
<keyword evidence="2" id="KW-1185">Reference proteome</keyword>
<organism evidence="1 2">
    <name type="scientific">Nocardia aurantia</name>
    <dbReference type="NCBI Taxonomy" id="2585199"/>
    <lineage>
        <taxon>Bacteria</taxon>
        <taxon>Bacillati</taxon>
        <taxon>Actinomycetota</taxon>
        <taxon>Actinomycetes</taxon>
        <taxon>Mycobacteriales</taxon>
        <taxon>Nocardiaceae</taxon>
        <taxon>Nocardia</taxon>
    </lineage>
</organism>
<dbReference type="EMBL" id="WEGI01000013">
    <property type="protein sequence ID" value="MQY30316.1"/>
    <property type="molecule type" value="Genomic_DNA"/>
</dbReference>
<gene>
    <name evidence="1" type="primary">lprB</name>
    <name evidence="1" type="ORF">NRB56_59180</name>
</gene>
<evidence type="ECO:0000313" key="2">
    <source>
        <dbReference type="Proteomes" id="UP000431401"/>
    </source>
</evidence>
<keyword evidence="1" id="KW-0449">Lipoprotein</keyword>
<dbReference type="PROSITE" id="PS51257">
    <property type="entry name" value="PROKAR_LIPOPROTEIN"/>
    <property type="match status" value="1"/>
</dbReference>
<protein>
    <submittedName>
        <fullName evidence="1">Putative lipoprotein LprB</fullName>
    </submittedName>
</protein>
<dbReference type="InterPro" id="IPR024520">
    <property type="entry name" value="DUF3558"/>
</dbReference>
<dbReference type="Proteomes" id="UP000431401">
    <property type="component" value="Unassembled WGS sequence"/>
</dbReference>
<proteinExistence type="predicted"/>
<sequence length="177" mass="18274">MRITSAIVATTALAAALLAGCGSGDKSSGDAPAVRPPAKVATLGPFTGECGNATDDEVRNLGGLTQVSRAFKNSVGCNWQAAGIGSPSVTFASYRGSPIGRERAWVTAQGRNPEDIEVGGHKGFQDASPDGSICDLAVQLGDDFFEWSTSTGLFPSQGGSPCDKNRKLAELTVQRLK</sequence>
<dbReference type="RefSeq" id="WP_153347555.1">
    <property type="nucleotide sequence ID" value="NZ_WEGI01000013.1"/>
</dbReference>
<dbReference type="OrthoDB" id="4624021at2"/>
<dbReference type="Pfam" id="PF12079">
    <property type="entry name" value="DUF3558"/>
    <property type="match status" value="1"/>
</dbReference>